<organism evidence="1">
    <name type="scientific">uncultured marine thaumarchaeote KM3_90_E04</name>
    <dbReference type="NCBI Taxonomy" id="1456343"/>
    <lineage>
        <taxon>Archaea</taxon>
        <taxon>Nitrososphaerota</taxon>
        <taxon>environmental samples</taxon>
    </lineage>
</organism>
<protein>
    <recommendedName>
        <fullName evidence="2">Arc-like DNA binding domain-containing protein</fullName>
    </recommendedName>
</protein>
<dbReference type="GO" id="GO:0006355">
    <property type="term" value="P:regulation of DNA-templated transcription"/>
    <property type="evidence" value="ECO:0007669"/>
    <property type="project" value="InterPro"/>
</dbReference>
<dbReference type="EMBL" id="KF901167">
    <property type="protein sequence ID" value="AIF20523.1"/>
    <property type="molecule type" value="Genomic_DNA"/>
</dbReference>
<dbReference type="AlphaFoldDB" id="A0A075I3L8"/>
<dbReference type="InterPro" id="IPR010985">
    <property type="entry name" value="Ribbon_hlx_hlx"/>
</dbReference>
<dbReference type="SUPFAM" id="SSF47598">
    <property type="entry name" value="Ribbon-helix-helix"/>
    <property type="match status" value="1"/>
</dbReference>
<proteinExistence type="predicted"/>
<sequence length="118" mass="13255">MSKLISARIDNSLHDKLLEQCNKDGKTVNETVKEILNQSLDGSSTCSSTIDTQEIIDNQRLNEIEEKNKSISNKVEQVFQAVKDLANGKATKNEVNSLRQELNKIPKPFHRGLTCQKS</sequence>
<name>A0A075I3L8_9ARCH</name>
<accession>A0A075I3L8</accession>
<evidence type="ECO:0000313" key="1">
    <source>
        <dbReference type="EMBL" id="AIF20523.1"/>
    </source>
</evidence>
<reference evidence="1" key="1">
    <citation type="journal article" date="2014" name="Genome Biol. Evol.">
        <title>Pangenome evidence for extensive interdomain horizontal transfer affecting lineage core and shell genes in uncultured planktonic thaumarchaeota and euryarchaeota.</title>
        <authorList>
            <person name="Deschamps P."/>
            <person name="Zivanovic Y."/>
            <person name="Moreira D."/>
            <person name="Rodriguez-Valera F."/>
            <person name="Lopez-Garcia P."/>
        </authorList>
    </citation>
    <scope>NUCLEOTIDE SEQUENCE</scope>
</reference>
<evidence type="ECO:0008006" key="2">
    <source>
        <dbReference type="Google" id="ProtNLM"/>
    </source>
</evidence>